<dbReference type="Gene3D" id="3.80.10.10">
    <property type="entry name" value="Ribonuclease Inhibitor"/>
    <property type="match status" value="1"/>
</dbReference>
<dbReference type="InterPro" id="IPR001611">
    <property type="entry name" value="Leu-rich_rpt"/>
</dbReference>
<dbReference type="SMART" id="SM00368">
    <property type="entry name" value="LRR_RI"/>
    <property type="match status" value="3"/>
</dbReference>
<evidence type="ECO:0000313" key="5">
    <source>
        <dbReference type="Proteomes" id="UP000887013"/>
    </source>
</evidence>
<keyword evidence="1" id="KW-0343">GTPase activation</keyword>
<proteinExistence type="predicted"/>
<keyword evidence="2" id="KW-0433">Leucine-rich repeat</keyword>
<gene>
    <name evidence="4" type="primary">NCL1_31397</name>
    <name evidence="4" type="ORF">NPIL_280152</name>
</gene>
<sequence length="392" mass="45323">MLINLCINIVRDIPGEKLKFFFEILNDAQKQIISTLLPLDLPTEISLSLSLSKEYWKRKCFEKQWAHMNYWISNCSWKNTFVSHSVEDLIDNFIAGKLSFPEVKSSLLLFQKCLYILKINGFKFNYSNDSHKNLPLEDHIFQLIPIFPNLKEIYLNNFPLNYEILFESNEDNFTDESYKLLSNTLSEIKNLTKFHLLGTQMKTSQFSCVVDSLITLNYLVNVDLSCNLITDEYCESVLKLLECSQLQNLKLSNNHMTSKTVKTLVSNLCENTSLKTLYLDRNSIEDEGAISIFNCLISNSNLIKIDLSYNQITSRSAFSLCILLERNNILQFLNLTGNNLEKETGRSINKAIQGNSIILYLGFHFCGFDEDTEDLIHLHLTQNNQRRPQEVI</sequence>
<comment type="caution">
    <text evidence="4">The sequence shown here is derived from an EMBL/GenBank/DDBJ whole genome shotgun (WGS) entry which is preliminary data.</text>
</comment>
<evidence type="ECO:0000256" key="1">
    <source>
        <dbReference type="ARBA" id="ARBA00022468"/>
    </source>
</evidence>
<evidence type="ECO:0000256" key="3">
    <source>
        <dbReference type="ARBA" id="ARBA00022737"/>
    </source>
</evidence>
<dbReference type="Proteomes" id="UP000887013">
    <property type="component" value="Unassembled WGS sequence"/>
</dbReference>
<dbReference type="GO" id="GO:0006913">
    <property type="term" value="P:nucleocytoplasmic transport"/>
    <property type="evidence" value="ECO:0007669"/>
    <property type="project" value="TreeGrafter"/>
</dbReference>
<dbReference type="AlphaFoldDB" id="A0A8X6QVV9"/>
<dbReference type="PANTHER" id="PTHR24113:SF12">
    <property type="entry name" value="RAN GTPASE-ACTIVATING PROTEIN 1"/>
    <property type="match status" value="1"/>
</dbReference>
<dbReference type="EMBL" id="BMAW01037517">
    <property type="protein sequence ID" value="GFU48796.1"/>
    <property type="molecule type" value="Genomic_DNA"/>
</dbReference>
<accession>A0A8X6QVV9</accession>
<name>A0A8X6QVV9_NEPPI</name>
<dbReference type="GO" id="GO:0005096">
    <property type="term" value="F:GTPase activator activity"/>
    <property type="evidence" value="ECO:0007669"/>
    <property type="project" value="UniProtKB-KW"/>
</dbReference>
<dbReference type="InterPro" id="IPR032675">
    <property type="entry name" value="LRR_dom_sf"/>
</dbReference>
<dbReference type="GO" id="GO:0005634">
    <property type="term" value="C:nucleus"/>
    <property type="evidence" value="ECO:0007669"/>
    <property type="project" value="TreeGrafter"/>
</dbReference>
<protein>
    <submittedName>
        <fullName evidence="4">Transposable element Hobo transposase-complex-associated testis-expressed protein 1</fullName>
    </submittedName>
</protein>
<dbReference type="PANTHER" id="PTHR24113">
    <property type="entry name" value="RAN GTPASE-ACTIVATING PROTEIN 1"/>
    <property type="match status" value="1"/>
</dbReference>
<keyword evidence="5" id="KW-1185">Reference proteome</keyword>
<organism evidence="4 5">
    <name type="scientific">Nephila pilipes</name>
    <name type="common">Giant wood spider</name>
    <name type="synonym">Nephila maculata</name>
    <dbReference type="NCBI Taxonomy" id="299642"/>
    <lineage>
        <taxon>Eukaryota</taxon>
        <taxon>Metazoa</taxon>
        <taxon>Ecdysozoa</taxon>
        <taxon>Arthropoda</taxon>
        <taxon>Chelicerata</taxon>
        <taxon>Arachnida</taxon>
        <taxon>Araneae</taxon>
        <taxon>Araneomorphae</taxon>
        <taxon>Entelegynae</taxon>
        <taxon>Araneoidea</taxon>
        <taxon>Nephilidae</taxon>
        <taxon>Nephila</taxon>
    </lineage>
</organism>
<dbReference type="OrthoDB" id="6429880at2759"/>
<reference evidence="4" key="1">
    <citation type="submission" date="2020-08" db="EMBL/GenBank/DDBJ databases">
        <title>Multicomponent nature underlies the extraordinary mechanical properties of spider dragline silk.</title>
        <authorList>
            <person name="Kono N."/>
            <person name="Nakamura H."/>
            <person name="Mori M."/>
            <person name="Yoshida Y."/>
            <person name="Ohtoshi R."/>
            <person name="Malay A.D."/>
            <person name="Moran D.A.P."/>
            <person name="Tomita M."/>
            <person name="Numata K."/>
            <person name="Arakawa K."/>
        </authorList>
    </citation>
    <scope>NUCLEOTIDE SEQUENCE</scope>
</reference>
<dbReference type="SUPFAM" id="SSF52047">
    <property type="entry name" value="RNI-like"/>
    <property type="match status" value="1"/>
</dbReference>
<evidence type="ECO:0000313" key="4">
    <source>
        <dbReference type="EMBL" id="GFU48796.1"/>
    </source>
</evidence>
<dbReference type="GO" id="GO:0031267">
    <property type="term" value="F:small GTPase binding"/>
    <property type="evidence" value="ECO:0007669"/>
    <property type="project" value="TreeGrafter"/>
</dbReference>
<evidence type="ECO:0000256" key="2">
    <source>
        <dbReference type="ARBA" id="ARBA00022614"/>
    </source>
</evidence>
<keyword evidence="3" id="KW-0677">Repeat</keyword>
<dbReference type="InterPro" id="IPR027038">
    <property type="entry name" value="RanGap"/>
</dbReference>
<dbReference type="GO" id="GO:0005829">
    <property type="term" value="C:cytosol"/>
    <property type="evidence" value="ECO:0007669"/>
    <property type="project" value="TreeGrafter"/>
</dbReference>
<dbReference type="Pfam" id="PF13516">
    <property type="entry name" value="LRR_6"/>
    <property type="match status" value="2"/>
</dbReference>
<dbReference type="GO" id="GO:0048471">
    <property type="term" value="C:perinuclear region of cytoplasm"/>
    <property type="evidence" value="ECO:0007669"/>
    <property type="project" value="TreeGrafter"/>
</dbReference>